<dbReference type="SUPFAM" id="SSF46785">
    <property type="entry name" value="Winged helix' DNA-binding domain"/>
    <property type="match status" value="1"/>
</dbReference>
<dbReference type="GeneID" id="74306850"/>
<gene>
    <name evidence="1" type="ORF">L6E24_04100</name>
</gene>
<sequence length="260" mass="29060">MKNKMMTLKTAKSTMNSDEVVMALNSLSSEISDLKNDLKYYARKTETGMIHAAYSGMGDSALQMLSKGYEEEIRGVMGVIAGECPMREECSAAFSQLLSDMITDYRKGELDDAGADEYRQKITGMREAAPYPSCQKCFEKNEDLFNRSIKRCSAFQAFFSGRTPACEETPVQEINPENIVSSYLEPLANKHRFKVLQELYYGPKSFSELSEVTGLRGGNLLFHIEKLVGTTMILQKQERGVYVLSEKGANALKVSARLLT</sequence>
<organism evidence="1 2">
    <name type="scientific">Methanoplanus endosymbiosus</name>
    <dbReference type="NCBI Taxonomy" id="33865"/>
    <lineage>
        <taxon>Archaea</taxon>
        <taxon>Methanobacteriati</taxon>
        <taxon>Methanobacteriota</taxon>
        <taxon>Stenosarchaea group</taxon>
        <taxon>Methanomicrobia</taxon>
        <taxon>Methanomicrobiales</taxon>
        <taxon>Methanomicrobiaceae</taxon>
        <taxon>Methanoplanus</taxon>
    </lineage>
</organism>
<dbReference type="Gene3D" id="1.10.10.10">
    <property type="entry name" value="Winged helix-like DNA-binding domain superfamily/Winged helix DNA-binding domain"/>
    <property type="match status" value="1"/>
</dbReference>
<dbReference type="AlphaFoldDB" id="A0A9E7TMJ1"/>
<dbReference type="InterPro" id="IPR011991">
    <property type="entry name" value="ArsR-like_HTH"/>
</dbReference>
<dbReference type="CDD" id="cd00090">
    <property type="entry name" value="HTH_ARSR"/>
    <property type="match status" value="1"/>
</dbReference>
<dbReference type="RefSeq" id="WP_257743455.1">
    <property type="nucleotide sequence ID" value="NZ_CP096115.1"/>
</dbReference>
<dbReference type="EMBL" id="CP096115">
    <property type="protein sequence ID" value="UUX93316.1"/>
    <property type="molecule type" value="Genomic_DNA"/>
</dbReference>
<protein>
    <submittedName>
        <fullName evidence="1">Winged helix-turn-helix domain-containing protein</fullName>
    </submittedName>
</protein>
<evidence type="ECO:0000313" key="1">
    <source>
        <dbReference type="EMBL" id="UUX93316.1"/>
    </source>
</evidence>
<dbReference type="Proteomes" id="UP001060368">
    <property type="component" value="Chromosome"/>
</dbReference>
<name>A0A9E7TMJ1_9EURY</name>
<accession>A0A9E7TMJ1</accession>
<proteinExistence type="predicted"/>
<reference evidence="1" key="1">
    <citation type="submission" date="2022-04" db="EMBL/GenBank/DDBJ databases">
        <title>Complete genome of Methanoplanus endosymbiosus DSM 3599.</title>
        <authorList>
            <person name="Chen S.-C."/>
            <person name="You Y.-T."/>
            <person name="Zhou Y.-Z."/>
            <person name="Lai M.-C."/>
        </authorList>
    </citation>
    <scope>NUCLEOTIDE SEQUENCE</scope>
    <source>
        <strain evidence="1">DSM 3599</strain>
    </source>
</reference>
<evidence type="ECO:0000313" key="2">
    <source>
        <dbReference type="Proteomes" id="UP001060368"/>
    </source>
</evidence>
<dbReference type="InterPro" id="IPR036388">
    <property type="entry name" value="WH-like_DNA-bd_sf"/>
</dbReference>
<dbReference type="InterPro" id="IPR036390">
    <property type="entry name" value="WH_DNA-bd_sf"/>
</dbReference>
<dbReference type="Pfam" id="PF12840">
    <property type="entry name" value="HTH_20"/>
    <property type="match status" value="1"/>
</dbReference>
<dbReference type="KEGG" id="mend:L6E24_04100"/>
<keyword evidence="2" id="KW-1185">Reference proteome</keyword>